<dbReference type="GO" id="GO:0008889">
    <property type="term" value="F:glycerophosphodiester phosphodiesterase activity"/>
    <property type="evidence" value="ECO:0007669"/>
    <property type="project" value="TreeGrafter"/>
</dbReference>
<proteinExistence type="predicted"/>
<dbReference type="InterPro" id="IPR030395">
    <property type="entry name" value="GP_PDE_dom"/>
</dbReference>
<dbReference type="PANTHER" id="PTHR46320:SF1">
    <property type="entry name" value="GLYCEROPHOSPHODIESTER PHOSPHODIESTERASE 1"/>
    <property type="match status" value="1"/>
</dbReference>
<dbReference type="PANTHER" id="PTHR46320">
    <property type="entry name" value="GLYCEROPHOSPHODIESTER PHOSPHODIESTERASE 1"/>
    <property type="match status" value="1"/>
</dbReference>
<sequence length="315" mass="35474">MRKINSHYLLLVFLLLFCSCFRSNTTGDTVRLGNSRQVFNFKGIEDLYRFLTYSENRVPLVSAHRGGPDTDYPENAIETFQRVASKMPAIIECDIALTKDSVLVLMHDETLDRTTTGKGKVNRHTLAELKELQLKDPAGTVTNYRIPTLEETLQWGIGQVIFTLDVKRNVPYRLVVDAIRKTKSEAYSVIITYSANQAAVVHNLAPDLMISASIKNVEDLIRLNDLDIPDTRLVAFIGTSQGDKNLTDLLHQHGILCILGTIGNLDRQAQQRGEQVYAEYIENGADILSTDRPLQAAKTLDYYIKQRNLSSPFIK</sequence>
<dbReference type="Proteomes" id="UP000322362">
    <property type="component" value="Unassembled WGS sequence"/>
</dbReference>
<organism evidence="3 4">
    <name type="scientific">Sphingobacterium phlebotomi</name>
    <dbReference type="NCBI Taxonomy" id="2605433"/>
    <lineage>
        <taxon>Bacteria</taxon>
        <taxon>Pseudomonadati</taxon>
        <taxon>Bacteroidota</taxon>
        <taxon>Sphingobacteriia</taxon>
        <taxon>Sphingobacteriales</taxon>
        <taxon>Sphingobacteriaceae</taxon>
        <taxon>Sphingobacterium</taxon>
    </lineage>
</organism>
<accession>A0A5D4GWV5</accession>
<dbReference type="Gene3D" id="3.20.20.190">
    <property type="entry name" value="Phosphatidylinositol (PI) phosphodiesterase"/>
    <property type="match status" value="1"/>
</dbReference>
<dbReference type="GO" id="GO:0005886">
    <property type="term" value="C:plasma membrane"/>
    <property type="evidence" value="ECO:0007669"/>
    <property type="project" value="TreeGrafter"/>
</dbReference>
<name>A0A5D4GWV5_9SPHI</name>
<dbReference type="GO" id="GO:0070291">
    <property type="term" value="P:N-acylethanolamine metabolic process"/>
    <property type="evidence" value="ECO:0007669"/>
    <property type="project" value="TreeGrafter"/>
</dbReference>
<dbReference type="RefSeq" id="WP_148920762.1">
    <property type="nucleotide sequence ID" value="NZ_VTAV01000018.1"/>
</dbReference>
<dbReference type="GO" id="GO:0006580">
    <property type="term" value="P:ethanolamine metabolic process"/>
    <property type="evidence" value="ECO:0007669"/>
    <property type="project" value="TreeGrafter"/>
</dbReference>
<dbReference type="AlphaFoldDB" id="A0A5D4GWV5"/>
<evidence type="ECO:0000313" key="3">
    <source>
        <dbReference type="EMBL" id="TYR32634.1"/>
    </source>
</evidence>
<comment type="caution">
    <text evidence="3">The sequence shown here is derived from an EMBL/GenBank/DDBJ whole genome shotgun (WGS) entry which is preliminary data.</text>
</comment>
<dbReference type="PROSITE" id="PS51704">
    <property type="entry name" value="GP_PDE"/>
    <property type="match status" value="1"/>
</dbReference>
<dbReference type="GO" id="GO:0006644">
    <property type="term" value="P:phospholipid metabolic process"/>
    <property type="evidence" value="ECO:0007669"/>
    <property type="project" value="TreeGrafter"/>
</dbReference>
<dbReference type="InterPro" id="IPR017946">
    <property type="entry name" value="PLC-like_Pdiesterase_TIM-brl"/>
</dbReference>
<dbReference type="CDD" id="cd08566">
    <property type="entry name" value="GDPD_AtGDE_like"/>
    <property type="match status" value="1"/>
</dbReference>
<evidence type="ECO:0000259" key="2">
    <source>
        <dbReference type="PROSITE" id="PS51704"/>
    </source>
</evidence>
<dbReference type="Pfam" id="PF03009">
    <property type="entry name" value="GDPD"/>
    <property type="match status" value="1"/>
</dbReference>
<feature type="chain" id="PRO_5022738764" evidence="1">
    <location>
        <begin position="25"/>
        <end position="315"/>
    </location>
</feature>
<evidence type="ECO:0000256" key="1">
    <source>
        <dbReference type="SAM" id="SignalP"/>
    </source>
</evidence>
<keyword evidence="1" id="KW-0732">Signal</keyword>
<feature type="domain" description="GP-PDE" evidence="2">
    <location>
        <begin position="59"/>
        <end position="300"/>
    </location>
</feature>
<dbReference type="EMBL" id="VTAV01000018">
    <property type="protein sequence ID" value="TYR32634.1"/>
    <property type="molecule type" value="Genomic_DNA"/>
</dbReference>
<evidence type="ECO:0000313" key="4">
    <source>
        <dbReference type="Proteomes" id="UP000322362"/>
    </source>
</evidence>
<protein>
    <submittedName>
        <fullName evidence="3">Glycerophosphodiester phosphodiesterase family protein</fullName>
    </submittedName>
</protein>
<dbReference type="PROSITE" id="PS51257">
    <property type="entry name" value="PROKAR_LIPOPROTEIN"/>
    <property type="match status" value="1"/>
</dbReference>
<feature type="signal peptide" evidence="1">
    <location>
        <begin position="1"/>
        <end position="24"/>
    </location>
</feature>
<keyword evidence="4" id="KW-1185">Reference proteome</keyword>
<gene>
    <name evidence="3" type="ORF">FXV77_18680</name>
</gene>
<reference evidence="3 4" key="1">
    <citation type="submission" date="2019-08" db="EMBL/GenBank/DDBJ databases">
        <title>Phlebobacter frassis gen. nov. sp. nov., a new member of family Sphingobacteriaceae isolated from sand fly rearing media.</title>
        <authorList>
            <person name="Kakumanu M.L."/>
            <person name="Marayati B.F."/>
            <person name="Wada-Katsumata A."/>
            <person name="Wasserberg G."/>
            <person name="Schal C."/>
            <person name="Apperson C.S."/>
            <person name="Ponnusamy L."/>
        </authorList>
    </citation>
    <scope>NUCLEOTIDE SEQUENCE [LARGE SCALE GENOMIC DNA]</scope>
    <source>
        <strain evidence="3 4">SSI9</strain>
    </source>
</reference>
<dbReference type="SUPFAM" id="SSF51695">
    <property type="entry name" value="PLC-like phosphodiesterases"/>
    <property type="match status" value="1"/>
</dbReference>